<keyword evidence="2" id="KW-1185">Reference proteome</keyword>
<evidence type="ECO:0000313" key="2">
    <source>
        <dbReference type="Proteomes" id="UP000281553"/>
    </source>
</evidence>
<reference evidence="1 2" key="1">
    <citation type="submission" date="2018-11" db="EMBL/GenBank/DDBJ databases">
        <authorList>
            <consortium name="Pathogen Informatics"/>
        </authorList>
    </citation>
    <scope>NUCLEOTIDE SEQUENCE [LARGE SCALE GENOMIC DNA]</scope>
</reference>
<evidence type="ECO:0000313" key="1">
    <source>
        <dbReference type="EMBL" id="VDN11934.1"/>
    </source>
</evidence>
<dbReference type="Proteomes" id="UP000281553">
    <property type="component" value="Unassembled WGS sequence"/>
</dbReference>
<name>A0A3P7L5K1_DIBLA</name>
<dbReference type="EMBL" id="UYRU01052593">
    <property type="protein sequence ID" value="VDN11934.1"/>
    <property type="molecule type" value="Genomic_DNA"/>
</dbReference>
<sequence length="179" mass="20202">MLVKIENCTKLSAKLVVNPQDSVRNVNGNFIAENSAKVDHWREDLEHLLNFDEQPITSSLSSAADFQPSPAYAVSCDLASEDEVDDDIQKIRNKAYRESGVPAEVYKSCVDTLAHWLYEVIGQAWRDETVPDDWGSGIVVPIYKKTFAVWRPTIFLVFINDCIGDIECNVTLFVDDKIM</sequence>
<gene>
    <name evidence="1" type="ORF">DILT_LOCUS7765</name>
</gene>
<protein>
    <recommendedName>
        <fullName evidence="3">Reverse transcriptase domain-containing protein</fullName>
    </recommendedName>
</protein>
<evidence type="ECO:0008006" key="3">
    <source>
        <dbReference type="Google" id="ProtNLM"/>
    </source>
</evidence>
<dbReference type="AlphaFoldDB" id="A0A3P7L5K1"/>
<dbReference type="OrthoDB" id="6257309at2759"/>
<accession>A0A3P7L5K1</accession>
<organism evidence="1 2">
    <name type="scientific">Dibothriocephalus latus</name>
    <name type="common">Fish tapeworm</name>
    <name type="synonym">Diphyllobothrium latum</name>
    <dbReference type="NCBI Taxonomy" id="60516"/>
    <lineage>
        <taxon>Eukaryota</taxon>
        <taxon>Metazoa</taxon>
        <taxon>Spiralia</taxon>
        <taxon>Lophotrochozoa</taxon>
        <taxon>Platyhelminthes</taxon>
        <taxon>Cestoda</taxon>
        <taxon>Eucestoda</taxon>
        <taxon>Diphyllobothriidea</taxon>
        <taxon>Diphyllobothriidae</taxon>
        <taxon>Dibothriocephalus</taxon>
    </lineage>
</organism>
<proteinExistence type="predicted"/>